<dbReference type="PROSITE" id="PS51444">
    <property type="entry name" value="FH2"/>
    <property type="match status" value="1"/>
</dbReference>
<organism evidence="2 3">
    <name type="scientific">Acropora cervicornis</name>
    <name type="common">Staghorn coral</name>
    <dbReference type="NCBI Taxonomy" id="6130"/>
    <lineage>
        <taxon>Eukaryota</taxon>
        <taxon>Metazoa</taxon>
        <taxon>Cnidaria</taxon>
        <taxon>Anthozoa</taxon>
        <taxon>Hexacorallia</taxon>
        <taxon>Scleractinia</taxon>
        <taxon>Astrocoeniina</taxon>
        <taxon>Acroporidae</taxon>
        <taxon>Acropora</taxon>
    </lineage>
</organism>
<reference evidence="2" key="2">
    <citation type="journal article" date="2023" name="Science">
        <title>Genomic signatures of disease resistance in endangered staghorn corals.</title>
        <authorList>
            <person name="Vollmer S.V."/>
            <person name="Selwyn J.D."/>
            <person name="Despard B.A."/>
            <person name="Roesel C.L."/>
        </authorList>
    </citation>
    <scope>NUCLEOTIDE SEQUENCE</scope>
    <source>
        <strain evidence="2">K2</strain>
    </source>
</reference>
<dbReference type="EMBL" id="JARQWQ010000110">
    <property type="protein sequence ID" value="KAK2550459.1"/>
    <property type="molecule type" value="Genomic_DNA"/>
</dbReference>
<dbReference type="PANTHER" id="PTHR45725:SF10">
    <property type="entry name" value="FH2 DOMAIN-CONTAINING PROTEIN"/>
    <property type="match status" value="1"/>
</dbReference>
<dbReference type="AlphaFoldDB" id="A0AAD9UUH8"/>
<name>A0AAD9UUH8_ACRCE</name>
<sequence length="209" mass="23409">MTAKQIDEKLSQFRGEEALPMDQLCEIKDLEKRLDLLLNVDNLLQACQQLYYSKNFLLVLEYVLSIGNILNSGSNRGGAYGFRLQSLPKLADIRGNNKKNTLLKFLILQLENSNPDALNFTGELKSVTKAAACSSKALFAEVEVMKKDLVKIKKLSSDILLKRSQTNSQDVKLHNDVEVSFSFLPHRFFKIFPSVLFTPVSTLSLPGPG</sequence>
<dbReference type="Pfam" id="PF02181">
    <property type="entry name" value="FH2"/>
    <property type="match status" value="1"/>
</dbReference>
<dbReference type="InterPro" id="IPR051425">
    <property type="entry name" value="Formin_Homology"/>
</dbReference>
<evidence type="ECO:0000313" key="3">
    <source>
        <dbReference type="Proteomes" id="UP001249851"/>
    </source>
</evidence>
<keyword evidence="3" id="KW-1185">Reference proteome</keyword>
<dbReference type="Proteomes" id="UP001249851">
    <property type="component" value="Unassembled WGS sequence"/>
</dbReference>
<dbReference type="PANTHER" id="PTHR45725">
    <property type="entry name" value="FORMIN HOMOLOGY 2 FAMILY MEMBER"/>
    <property type="match status" value="1"/>
</dbReference>
<comment type="caution">
    <text evidence="2">The sequence shown here is derived from an EMBL/GenBank/DDBJ whole genome shotgun (WGS) entry which is preliminary data.</text>
</comment>
<accession>A0AAD9UUH8</accession>
<dbReference type="InterPro" id="IPR015425">
    <property type="entry name" value="FH2_Formin"/>
</dbReference>
<proteinExistence type="predicted"/>
<evidence type="ECO:0000259" key="1">
    <source>
        <dbReference type="PROSITE" id="PS51444"/>
    </source>
</evidence>
<dbReference type="SUPFAM" id="SSF101447">
    <property type="entry name" value="Formin homology 2 domain (FH2 domain)"/>
    <property type="match status" value="1"/>
</dbReference>
<gene>
    <name evidence="2" type="ORF">P5673_028818</name>
</gene>
<dbReference type="Gene3D" id="1.20.58.2220">
    <property type="entry name" value="Formin, FH2 domain"/>
    <property type="match status" value="1"/>
</dbReference>
<protein>
    <submittedName>
        <fullName evidence="2">Formin-F</fullName>
    </submittedName>
</protein>
<reference evidence="2" key="1">
    <citation type="journal article" date="2023" name="G3 (Bethesda)">
        <title>Whole genome assembly and annotation of the endangered Caribbean coral Acropora cervicornis.</title>
        <authorList>
            <person name="Selwyn J.D."/>
            <person name="Vollmer S.V."/>
        </authorList>
    </citation>
    <scope>NUCLEOTIDE SEQUENCE</scope>
    <source>
        <strain evidence="2">K2</strain>
    </source>
</reference>
<feature type="domain" description="FH2" evidence="1">
    <location>
        <begin position="1"/>
        <end position="209"/>
    </location>
</feature>
<feature type="non-terminal residue" evidence="2">
    <location>
        <position position="209"/>
    </location>
</feature>
<evidence type="ECO:0000313" key="2">
    <source>
        <dbReference type="EMBL" id="KAK2550459.1"/>
    </source>
</evidence>
<dbReference type="InterPro" id="IPR042201">
    <property type="entry name" value="FH2_Formin_sf"/>
</dbReference>